<dbReference type="AlphaFoldDB" id="A0A4U6XFP3"/>
<proteinExistence type="predicted"/>
<comment type="caution">
    <text evidence="1">The sequence shown here is derived from an EMBL/GenBank/DDBJ whole genome shotgun (WGS) entry which is preliminary data.</text>
</comment>
<sequence>MSFSSSEDSGASYSAENETILLDHKELYSEGRHLRLRPHKPLPPYGSHLYPLPKGFTSADMMLSEEEKVHSLTRLAFDSRNAPLNLDGNNQHGEDAEMEVEILQTIGGDPGSGYSLSPGPQKALCRVVVAPLTSPYKQEQEIPVKGQLLFLKIFDPMFWHRVVDITKSRFKVPIQADSAFSDEFGAYHFLYGCGRTGPPDISPEFYGGWTIEVASVNPVFANQSRHVAILAIGYVDGVCLQDLFSPTGPISKTVELYTNSSVPASFNTGQDQRMKIVAKLMDGTVTQEFLGLDHCELHPRNVIVSMRNSGQPLEEPRAVLVGYGRALVDDLRSEPARFWKHFPTKHHPVIRFGWQRLDPFKGWIPLAWRGPEHDVDDAPLLDKWMVETFGPLTGNAEYTTFVPEALPTGSMPEEQQCQ</sequence>
<reference evidence="1 2" key="1">
    <citation type="journal article" date="2019" name="PLoS ONE">
        <title>Comparative genome analysis indicates high evolutionary potential of pathogenicity genes in Colletotrichum tanaceti.</title>
        <authorList>
            <person name="Lelwala R.V."/>
            <person name="Korhonen P.K."/>
            <person name="Young N.D."/>
            <person name="Scott J.B."/>
            <person name="Ades P.A."/>
            <person name="Gasser R.B."/>
            <person name="Taylor P.W.J."/>
        </authorList>
    </citation>
    <scope>NUCLEOTIDE SEQUENCE [LARGE SCALE GENOMIC DNA]</scope>
    <source>
        <strain evidence="1">BRIP57314</strain>
    </source>
</reference>
<organism evidence="1 2">
    <name type="scientific">Colletotrichum tanaceti</name>
    <dbReference type="NCBI Taxonomy" id="1306861"/>
    <lineage>
        <taxon>Eukaryota</taxon>
        <taxon>Fungi</taxon>
        <taxon>Dikarya</taxon>
        <taxon>Ascomycota</taxon>
        <taxon>Pezizomycotina</taxon>
        <taxon>Sordariomycetes</taxon>
        <taxon>Hypocreomycetidae</taxon>
        <taxon>Glomerellales</taxon>
        <taxon>Glomerellaceae</taxon>
        <taxon>Colletotrichum</taxon>
        <taxon>Colletotrichum destructivum species complex</taxon>
    </lineage>
</organism>
<dbReference type="EMBL" id="PJEX01000125">
    <property type="protein sequence ID" value="TKW54690.1"/>
    <property type="molecule type" value="Genomic_DNA"/>
</dbReference>
<name>A0A4U6XFP3_9PEZI</name>
<evidence type="ECO:0000313" key="1">
    <source>
        <dbReference type="EMBL" id="TKW54690.1"/>
    </source>
</evidence>
<evidence type="ECO:0008006" key="3">
    <source>
        <dbReference type="Google" id="ProtNLM"/>
    </source>
</evidence>
<keyword evidence="2" id="KW-1185">Reference proteome</keyword>
<dbReference type="Proteomes" id="UP000310108">
    <property type="component" value="Unassembled WGS sequence"/>
</dbReference>
<evidence type="ECO:0000313" key="2">
    <source>
        <dbReference type="Proteomes" id="UP000310108"/>
    </source>
</evidence>
<protein>
    <recommendedName>
        <fullName evidence="3">Protein kinase domain-containing protein</fullName>
    </recommendedName>
</protein>
<accession>A0A4U6XFP3</accession>
<gene>
    <name evidence="1" type="ORF">CTA1_5612</name>
</gene>